<dbReference type="Proteomes" id="UP001057402">
    <property type="component" value="Chromosome 4"/>
</dbReference>
<gene>
    <name evidence="1" type="ORF">MLD38_011394</name>
</gene>
<organism evidence="1 2">
    <name type="scientific">Melastoma candidum</name>
    <dbReference type="NCBI Taxonomy" id="119954"/>
    <lineage>
        <taxon>Eukaryota</taxon>
        <taxon>Viridiplantae</taxon>
        <taxon>Streptophyta</taxon>
        <taxon>Embryophyta</taxon>
        <taxon>Tracheophyta</taxon>
        <taxon>Spermatophyta</taxon>
        <taxon>Magnoliopsida</taxon>
        <taxon>eudicotyledons</taxon>
        <taxon>Gunneridae</taxon>
        <taxon>Pentapetalae</taxon>
        <taxon>rosids</taxon>
        <taxon>malvids</taxon>
        <taxon>Myrtales</taxon>
        <taxon>Melastomataceae</taxon>
        <taxon>Melastomatoideae</taxon>
        <taxon>Melastomateae</taxon>
        <taxon>Melastoma</taxon>
    </lineage>
</organism>
<proteinExistence type="predicted"/>
<name>A0ACB9R6H1_9MYRT</name>
<dbReference type="EMBL" id="CM042883">
    <property type="protein sequence ID" value="KAI4373249.1"/>
    <property type="molecule type" value="Genomic_DNA"/>
</dbReference>
<keyword evidence="2" id="KW-1185">Reference proteome</keyword>
<comment type="caution">
    <text evidence="1">The sequence shown here is derived from an EMBL/GenBank/DDBJ whole genome shotgun (WGS) entry which is preliminary data.</text>
</comment>
<evidence type="ECO:0000313" key="2">
    <source>
        <dbReference type="Proteomes" id="UP001057402"/>
    </source>
</evidence>
<sequence>MQTDALIFVFSATVPQVLPLVSNNSLSKGVDYEAHAGPKVVQGMRSLETEMEQAAREMEWGSGLREEVKRTGYIAAPLVAVSLSLYFLQIISTMMVGHLGELYLSCTSLAISFRAVTGFSFIFGFSSGLETLCGQSYGARQYHQFGTQILAGIPSLIVLSLPLSLLWLYLEKILTFVGQDPKISAEAGRFAVHLIPGPLCIRSPSSADQILPDPESGLPNGHELIHHTYLPRADQLDACV</sequence>
<protein>
    <submittedName>
        <fullName evidence="1">Uncharacterized protein</fullName>
    </submittedName>
</protein>
<evidence type="ECO:0000313" key="1">
    <source>
        <dbReference type="EMBL" id="KAI4373249.1"/>
    </source>
</evidence>
<accession>A0ACB9R6H1</accession>
<reference evidence="2" key="1">
    <citation type="journal article" date="2023" name="Front. Plant Sci.">
        <title>Chromosomal-level genome assembly of Melastoma candidum provides insights into trichome evolution.</title>
        <authorList>
            <person name="Zhong Y."/>
            <person name="Wu W."/>
            <person name="Sun C."/>
            <person name="Zou P."/>
            <person name="Liu Y."/>
            <person name="Dai S."/>
            <person name="Zhou R."/>
        </authorList>
    </citation>
    <scope>NUCLEOTIDE SEQUENCE [LARGE SCALE GENOMIC DNA]</scope>
</reference>